<reference evidence="2 3" key="1">
    <citation type="journal article" date="2011" name="BMC Genomics">
        <title>Characterization and genome sequencing of two Propionibacterium acnes phages displaying pseudolysogeny.</title>
        <authorList>
            <person name="Lood R."/>
            <person name="Collin M."/>
        </authorList>
    </citation>
    <scope>NUCLEOTIDE SEQUENCE [LARGE SCALE GENOMIC DNA]</scope>
</reference>
<evidence type="ECO:0000313" key="3">
    <source>
        <dbReference type="Proteomes" id="UP000008739"/>
    </source>
</evidence>
<dbReference type="GeneID" id="10498658"/>
<accession>F4MIG8</accession>
<dbReference type="KEGG" id="vg:10498658"/>
<gene>
    <name evidence="2" type="ORF">PaP-PAD20_gp22.23</name>
</gene>
<evidence type="ECO:0000256" key="1">
    <source>
        <dbReference type="SAM" id="Phobius"/>
    </source>
</evidence>
<dbReference type="OrthoDB" id="37549at10239"/>
<feature type="transmembrane region" description="Helical" evidence="1">
    <location>
        <begin position="78"/>
        <end position="100"/>
    </location>
</feature>
<keyword evidence="1" id="KW-0812">Transmembrane</keyword>
<dbReference type="EMBL" id="FJ706171">
    <property type="protein sequence ID" value="ACX30817.1"/>
    <property type="molecule type" value="Genomic_DNA"/>
</dbReference>
<proteinExistence type="predicted"/>
<keyword evidence="1" id="KW-0472">Membrane</keyword>
<organism evidence="2 3">
    <name type="scientific">Propionibacterium phage PAD20</name>
    <dbReference type="NCBI Taxonomy" id="504501"/>
    <lineage>
        <taxon>Viruses</taxon>
        <taxon>Duplodnaviria</taxon>
        <taxon>Heunggongvirae</taxon>
        <taxon>Uroviricota</taxon>
        <taxon>Caudoviricetes</taxon>
        <taxon>Pahexavirus</taxon>
        <taxon>Pahexavirus PAD20</taxon>
    </lineage>
</organism>
<protein>
    <submittedName>
        <fullName evidence="2">Gp22.23</fullName>
    </submittedName>
</protein>
<name>F4MIG8_9CAUD</name>
<keyword evidence="1" id="KW-1133">Transmembrane helix</keyword>
<dbReference type="Proteomes" id="UP000008739">
    <property type="component" value="Segment"/>
</dbReference>
<sequence length="109" mass="12212">MCVPQRCCHDRVVVAAGALFLFMRCGCCLLLWLGCPALSQHHRISLHSSSVSWSIARSSRLTSLTVRFTLSREMGTPYWFSTLSTMFSSCCMLVGCCWTIRCIAVLRVV</sequence>
<evidence type="ECO:0000313" key="2">
    <source>
        <dbReference type="EMBL" id="ACX30817.1"/>
    </source>
</evidence>
<keyword evidence="3" id="KW-1185">Reference proteome</keyword>
<feature type="transmembrane region" description="Helical" evidence="1">
    <location>
        <begin position="12"/>
        <end position="33"/>
    </location>
</feature>
<dbReference type="RefSeq" id="YP_004414773.1">
    <property type="nucleotide sequence ID" value="NC_015454.1"/>
</dbReference>
<dbReference type="PROSITE" id="PS51257">
    <property type="entry name" value="PROKAR_LIPOPROTEIN"/>
    <property type="match status" value="1"/>
</dbReference>